<evidence type="ECO:0000313" key="5">
    <source>
        <dbReference type="Proteomes" id="UP000178771"/>
    </source>
</evidence>
<dbReference type="InterPro" id="IPR029056">
    <property type="entry name" value="Ribokinase-like"/>
</dbReference>
<protein>
    <recommendedName>
        <fullName evidence="3">Carbohydrate kinase PfkB domain-containing protein</fullName>
    </recommendedName>
</protein>
<gene>
    <name evidence="4" type="ORF">A2982_03140</name>
</gene>
<reference evidence="4 5" key="1">
    <citation type="journal article" date="2016" name="Nat. Commun.">
        <title>Thousands of microbial genomes shed light on interconnected biogeochemical processes in an aquifer system.</title>
        <authorList>
            <person name="Anantharaman K."/>
            <person name="Brown C.T."/>
            <person name="Hug L.A."/>
            <person name="Sharon I."/>
            <person name="Castelle C.J."/>
            <person name="Probst A.J."/>
            <person name="Thomas B.C."/>
            <person name="Singh A."/>
            <person name="Wilkins M.J."/>
            <person name="Karaoz U."/>
            <person name="Brodie E.L."/>
            <person name="Williams K.H."/>
            <person name="Hubbard S.S."/>
            <person name="Banfield J.F."/>
        </authorList>
    </citation>
    <scope>NUCLEOTIDE SEQUENCE [LARGE SCALE GENOMIC DNA]</scope>
</reference>
<dbReference type="PANTHER" id="PTHR10584:SF167">
    <property type="entry name" value="PFKB DOMAIN PROTEIN"/>
    <property type="match status" value="1"/>
</dbReference>
<evidence type="ECO:0000256" key="2">
    <source>
        <dbReference type="ARBA" id="ARBA00022777"/>
    </source>
</evidence>
<keyword evidence="1" id="KW-0808">Transferase</keyword>
<organism evidence="4 5">
    <name type="scientific">candidate division WWE3 bacterium RIFCSPLOWO2_01_FULL_39_13</name>
    <dbReference type="NCBI Taxonomy" id="1802624"/>
    <lineage>
        <taxon>Bacteria</taxon>
        <taxon>Katanobacteria</taxon>
    </lineage>
</organism>
<dbReference type="AlphaFoldDB" id="A0A1F4V1R4"/>
<dbReference type="STRING" id="1802624.A2982_03140"/>
<dbReference type="PANTHER" id="PTHR10584">
    <property type="entry name" value="SUGAR KINASE"/>
    <property type="match status" value="1"/>
</dbReference>
<name>A0A1F4V1R4_UNCKA</name>
<dbReference type="InterPro" id="IPR002139">
    <property type="entry name" value="Ribo/fructo_kinase"/>
</dbReference>
<dbReference type="InterPro" id="IPR011611">
    <property type="entry name" value="PfkB_dom"/>
</dbReference>
<dbReference type="PRINTS" id="PR00990">
    <property type="entry name" value="RIBOKINASE"/>
</dbReference>
<dbReference type="EMBL" id="MEVH01000030">
    <property type="protein sequence ID" value="OGC51155.1"/>
    <property type="molecule type" value="Genomic_DNA"/>
</dbReference>
<dbReference type="GO" id="GO:0006796">
    <property type="term" value="P:phosphate-containing compound metabolic process"/>
    <property type="evidence" value="ECO:0007669"/>
    <property type="project" value="UniProtKB-ARBA"/>
</dbReference>
<comment type="caution">
    <text evidence="4">The sequence shown here is derived from an EMBL/GenBank/DDBJ whole genome shotgun (WGS) entry which is preliminary data.</text>
</comment>
<dbReference type="Pfam" id="PF00294">
    <property type="entry name" value="PfkB"/>
    <property type="match status" value="1"/>
</dbReference>
<dbReference type="SUPFAM" id="SSF53613">
    <property type="entry name" value="Ribokinase-like"/>
    <property type="match status" value="1"/>
</dbReference>
<dbReference type="Gene3D" id="3.40.1190.20">
    <property type="match status" value="1"/>
</dbReference>
<accession>A0A1F4V1R4</accession>
<sequence length="325" mass="35548">MSSLSVDSSKKLICIGHTTLDTFLTIDNAEVYCDINKLDCKVCFGFGSKIPVKDVYYGVGGGAANVSVGARKLGINASIYTVLGSDTKGEDIKSSLKSHEVDIKKIEHDNNPTDQSVIVSYKHDRTIFTYSYPRKHSLTGLSSTNIFLSSVGDDVRTLYRDIKKIKKKYPYARLFFNPGSRELKNCRKEIAGILKYVDYLVANIEEGCQILNSSLKPDQIDIEDLMELLVEKGIKNVVLTAGKAGAYAKDSKKSYKVSAVKSEFVEKTGAGDAFASGFIASILYEHDIGAGLKWGALNSSAVITKIGAQNGLLSKTEIENRIKKI</sequence>
<keyword evidence="2" id="KW-0418">Kinase</keyword>
<dbReference type="Proteomes" id="UP000178771">
    <property type="component" value="Unassembled WGS sequence"/>
</dbReference>
<evidence type="ECO:0000313" key="4">
    <source>
        <dbReference type="EMBL" id="OGC51155.1"/>
    </source>
</evidence>
<evidence type="ECO:0000256" key="1">
    <source>
        <dbReference type="ARBA" id="ARBA00022679"/>
    </source>
</evidence>
<proteinExistence type="predicted"/>
<dbReference type="GO" id="GO:0016301">
    <property type="term" value="F:kinase activity"/>
    <property type="evidence" value="ECO:0007669"/>
    <property type="project" value="UniProtKB-KW"/>
</dbReference>
<evidence type="ECO:0000259" key="3">
    <source>
        <dbReference type="Pfam" id="PF00294"/>
    </source>
</evidence>
<feature type="domain" description="Carbohydrate kinase PfkB" evidence="3">
    <location>
        <begin position="25"/>
        <end position="312"/>
    </location>
</feature>